<accession>A0ABP1G8Y7</accession>
<dbReference type="Proteomes" id="UP001497392">
    <property type="component" value="Unassembled WGS sequence"/>
</dbReference>
<dbReference type="EMBL" id="CAXHTA020000019">
    <property type="protein sequence ID" value="CAL5228696.1"/>
    <property type="molecule type" value="Genomic_DNA"/>
</dbReference>
<organism evidence="2 3">
    <name type="scientific">Coccomyxa viridis</name>
    <dbReference type="NCBI Taxonomy" id="1274662"/>
    <lineage>
        <taxon>Eukaryota</taxon>
        <taxon>Viridiplantae</taxon>
        <taxon>Chlorophyta</taxon>
        <taxon>core chlorophytes</taxon>
        <taxon>Trebouxiophyceae</taxon>
        <taxon>Trebouxiophyceae incertae sedis</taxon>
        <taxon>Coccomyxaceae</taxon>
        <taxon>Coccomyxa</taxon>
    </lineage>
</organism>
<comment type="caution">
    <text evidence="2">The sequence shown here is derived from an EMBL/GenBank/DDBJ whole genome shotgun (WGS) entry which is preliminary data.</text>
</comment>
<reference evidence="2 3" key="1">
    <citation type="submission" date="2024-06" db="EMBL/GenBank/DDBJ databases">
        <authorList>
            <person name="Kraege A."/>
            <person name="Thomma B."/>
        </authorList>
    </citation>
    <scope>NUCLEOTIDE SEQUENCE [LARGE SCALE GENOMIC DNA]</scope>
</reference>
<evidence type="ECO:0000313" key="3">
    <source>
        <dbReference type="Proteomes" id="UP001497392"/>
    </source>
</evidence>
<evidence type="ECO:0000256" key="1">
    <source>
        <dbReference type="SAM" id="MobiDB-lite"/>
    </source>
</evidence>
<feature type="compositionally biased region" description="Low complexity" evidence="1">
    <location>
        <begin position="212"/>
        <end position="227"/>
    </location>
</feature>
<proteinExistence type="predicted"/>
<keyword evidence="3" id="KW-1185">Reference proteome</keyword>
<name>A0ABP1G8Y7_9CHLO</name>
<sequence length="245" mass="26311">MSVMGVPIMQHLGDQATPYSRLALVRALAPGIIRAIAWYCDQRTHLQASGFKMEFEGARLIDRVAACLPCYSCGAGRSWQLWPGDFDEDAQPILTAPTPALAECLIPPSMADPFRQQPRGLDHDATWASSESTLMQHPATVDERHAQARNPSPGHNGFQPSSAGAPQARGIELKEAAANPLLGQFHLENGGQFVKAKLPAASKAGAKVAYAGNGRMESSCSSSSRGSTPKHHEAQRDGYHETDLT</sequence>
<gene>
    <name evidence="2" type="primary">g11873</name>
    <name evidence="2" type="ORF">VP750_LOCUS10602</name>
</gene>
<feature type="compositionally biased region" description="Basic and acidic residues" evidence="1">
    <location>
        <begin position="230"/>
        <end position="245"/>
    </location>
</feature>
<feature type="region of interest" description="Disordered" evidence="1">
    <location>
        <begin position="212"/>
        <end position="245"/>
    </location>
</feature>
<evidence type="ECO:0000313" key="2">
    <source>
        <dbReference type="EMBL" id="CAL5228696.1"/>
    </source>
</evidence>
<feature type="region of interest" description="Disordered" evidence="1">
    <location>
        <begin position="146"/>
        <end position="167"/>
    </location>
</feature>
<protein>
    <submittedName>
        <fullName evidence="2">G11873 protein</fullName>
    </submittedName>
</protein>